<evidence type="ECO:0000313" key="3">
    <source>
        <dbReference type="Proteomes" id="UP001464555"/>
    </source>
</evidence>
<comment type="caution">
    <text evidence="2">The sequence shown here is derived from an EMBL/GenBank/DDBJ whole genome shotgun (WGS) entry which is preliminary data.</text>
</comment>
<evidence type="ECO:0008006" key="4">
    <source>
        <dbReference type="Google" id="ProtNLM"/>
    </source>
</evidence>
<feature type="signal peptide" evidence="1">
    <location>
        <begin position="1"/>
        <end position="21"/>
    </location>
</feature>
<proteinExistence type="predicted"/>
<evidence type="ECO:0000313" key="2">
    <source>
        <dbReference type="EMBL" id="MEL1245228.1"/>
    </source>
</evidence>
<reference evidence="2 3" key="1">
    <citation type="submission" date="2024-04" db="EMBL/GenBank/DDBJ databases">
        <title>Flavobacterium sp. DGU11 16S ribosomal RNA gene Genome sequencing and assembly.</title>
        <authorList>
            <person name="Park S."/>
        </authorList>
    </citation>
    <scope>NUCLEOTIDE SEQUENCE [LARGE SCALE GENOMIC DNA]</scope>
    <source>
        <strain evidence="2 3">DGU11</strain>
    </source>
</reference>
<sequence>MKNKFLSALCLTAVLAFTSCSDDSSDDYNNANNGEKKYITHVSVIPSSSDEVASSLTVVYDANGRVTSATDGEETSMFAYENGGLANISGSNDVLTTSDLFVDAYDGYEFGEVLDYDTHGNPIKLRLFERDYDGTVMAEYTADITYDQKPNPFFATLEAAGIIEVLDNIDLNFSATPQAEELIKAKLLLPVNNPKKVVIKNEAGEVQSQVVADYVYNSANYPTTATFTKTGGEDGTHIYAATYTYK</sequence>
<feature type="chain" id="PRO_5047221427" description="YD repeat-containing protein" evidence="1">
    <location>
        <begin position="22"/>
        <end position="246"/>
    </location>
</feature>
<gene>
    <name evidence="2" type="ORF">AAEO56_13205</name>
</gene>
<organism evidence="2 3">
    <name type="scientific">Flavobacterium arundinis</name>
    <dbReference type="NCBI Taxonomy" id="3139143"/>
    <lineage>
        <taxon>Bacteria</taxon>
        <taxon>Pseudomonadati</taxon>
        <taxon>Bacteroidota</taxon>
        <taxon>Flavobacteriia</taxon>
        <taxon>Flavobacteriales</taxon>
        <taxon>Flavobacteriaceae</taxon>
        <taxon>Flavobacterium</taxon>
    </lineage>
</organism>
<dbReference type="Proteomes" id="UP001464555">
    <property type="component" value="Unassembled WGS sequence"/>
</dbReference>
<keyword evidence="3" id="KW-1185">Reference proteome</keyword>
<evidence type="ECO:0000256" key="1">
    <source>
        <dbReference type="SAM" id="SignalP"/>
    </source>
</evidence>
<name>A0ABU9HZT9_9FLAO</name>
<dbReference type="EMBL" id="JBBYHR010000007">
    <property type="protein sequence ID" value="MEL1245228.1"/>
    <property type="molecule type" value="Genomic_DNA"/>
</dbReference>
<keyword evidence="1" id="KW-0732">Signal</keyword>
<dbReference type="RefSeq" id="WP_341697541.1">
    <property type="nucleotide sequence ID" value="NZ_JBBYHR010000007.1"/>
</dbReference>
<dbReference type="PROSITE" id="PS51257">
    <property type="entry name" value="PROKAR_LIPOPROTEIN"/>
    <property type="match status" value="1"/>
</dbReference>
<accession>A0ABU9HZT9</accession>
<protein>
    <recommendedName>
        <fullName evidence="4">YD repeat-containing protein</fullName>
    </recommendedName>
</protein>